<dbReference type="AlphaFoldDB" id="A0A1D3TQG5"/>
<dbReference type="STRING" id="1619234.SAMN05421730_1002219"/>
<sequence>MTRMTDRMDAPYASPENMCRSAGDSAIEKRLVIAYTSG</sequence>
<gene>
    <name evidence="1" type="ORF">SAMN05421730_1002219</name>
</gene>
<dbReference type="Proteomes" id="UP000199315">
    <property type="component" value="Unassembled WGS sequence"/>
</dbReference>
<protein>
    <submittedName>
        <fullName evidence="1">Uncharacterized protein</fullName>
    </submittedName>
</protein>
<evidence type="ECO:0000313" key="2">
    <source>
        <dbReference type="Proteomes" id="UP000199315"/>
    </source>
</evidence>
<organism evidence="1 2">
    <name type="scientific">Anaerobium acetethylicum</name>
    <dbReference type="NCBI Taxonomy" id="1619234"/>
    <lineage>
        <taxon>Bacteria</taxon>
        <taxon>Bacillati</taxon>
        <taxon>Bacillota</taxon>
        <taxon>Clostridia</taxon>
        <taxon>Lachnospirales</taxon>
        <taxon>Lachnospiraceae</taxon>
        <taxon>Anaerobium</taxon>
    </lineage>
</organism>
<keyword evidence="2" id="KW-1185">Reference proteome</keyword>
<reference evidence="1 2" key="1">
    <citation type="submission" date="2016-09" db="EMBL/GenBank/DDBJ databases">
        <authorList>
            <person name="Capua I."/>
            <person name="De Benedictis P."/>
            <person name="Joannis T."/>
            <person name="Lombin L.H."/>
            <person name="Cattoli G."/>
        </authorList>
    </citation>
    <scope>NUCLEOTIDE SEQUENCE [LARGE SCALE GENOMIC DNA]</scope>
    <source>
        <strain evidence="1 2">GluBS11</strain>
    </source>
</reference>
<evidence type="ECO:0000313" key="1">
    <source>
        <dbReference type="EMBL" id="SCP95811.1"/>
    </source>
</evidence>
<dbReference type="EMBL" id="FMKA01000002">
    <property type="protein sequence ID" value="SCP95811.1"/>
    <property type="molecule type" value="Genomic_DNA"/>
</dbReference>
<name>A0A1D3TQG5_9FIRM</name>
<proteinExistence type="predicted"/>
<accession>A0A1D3TQG5</accession>